<comment type="caution">
    <text evidence="3">The sequence shown here is derived from an EMBL/GenBank/DDBJ whole genome shotgun (WGS) entry which is preliminary data.</text>
</comment>
<feature type="transmembrane region" description="Helical" evidence="2">
    <location>
        <begin position="210"/>
        <end position="231"/>
    </location>
</feature>
<evidence type="ECO:0000256" key="2">
    <source>
        <dbReference type="SAM" id="Phobius"/>
    </source>
</evidence>
<dbReference type="AlphaFoldDB" id="A0AA36CG79"/>
<evidence type="ECO:0000313" key="3">
    <source>
        <dbReference type="EMBL" id="CAJ0568439.1"/>
    </source>
</evidence>
<keyword evidence="2" id="KW-0812">Transmembrane</keyword>
<reference evidence="3" key="1">
    <citation type="submission" date="2023-06" db="EMBL/GenBank/DDBJ databases">
        <authorList>
            <person name="Delattre M."/>
        </authorList>
    </citation>
    <scope>NUCLEOTIDE SEQUENCE</scope>
    <source>
        <strain evidence="3">AF72</strain>
    </source>
</reference>
<protein>
    <submittedName>
        <fullName evidence="3">Uncharacterized protein</fullName>
    </submittedName>
</protein>
<accession>A0AA36CG79</accession>
<feature type="non-terminal residue" evidence="3">
    <location>
        <position position="391"/>
    </location>
</feature>
<dbReference type="PANTHER" id="PTHR31193">
    <property type="entry name" value="TRANSMEMBRANE PROTEIN C9ORF91"/>
    <property type="match status" value="1"/>
</dbReference>
<evidence type="ECO:0000256" key="1">
    <source>
        <dbReference type="SAM" id="MobiDB-lite"/>
    </source>
</evidence>
<dbReference type="PANTHER" id="PTHR31193:SF1">
    <property type="entry name" value="TRANSMEMBRANE PROTEIN 268"/>
    <property type="match status" value="1"/>
</dbReference>
<feature type="transmembrane region" description="Helical" evidence="2">
    <location>
        <begin position="180"/>
        <end position="204"/>
    </location>
</feature>
<organism evidence="3 4">
    <name type="scientific">Mesorhabditis spiculigera</name>
    <dbReference type="NCBI Taxonomy" id="96644"/>
    <lineage>
        <taxon>Eukaryota</taxon>
        <taxon>Metazoa</taxon>
        <taxon>Ecdysozoa</taxon>
        <taxon>Nematoda</taxon>
        <taxon>Chromadorea</taxon>
        <taxon>Rhabditida</taxon>
        <taxon>Rhabditina</taxon>
        <taxon>Rhabditomorpha</taxon>
        <taxon>Rhabditoidea</taxon>
        <taxon>Rhabditidae</taxon>
        <taxon>Mesorhabditinae</taxon>
        <taxon>Mesorhabditis</taxon>
    </lineage>
</organism>
<dbReference type="EMBL" id="CATQJA010001740">
    <property type="protein sequence ID" value="CAJ0568439.1"/>
    <property type="molecule type" value="Genomic_DNA"/>
</dbReference>
<keyword evidence="2" id="KW-1133">Transmembrane helix</keyword>
<feature type="region of interest" description="Disordered" evidence="1">
    <location>
        <begin position="1"/>
        <end position="65"/>
    </location>
</feature>
<dbReference type="InterPro" id="IPR028054">
    <property type="entry name" value="DUF4481"/>
</dbReference>
<keyword evidence="4" id="KW-1185">Reference proteome</keyword>
<dbReference type="Proteomes" id="UP001177023">
    <property type="component" value="Unassembled WGS sequence"/>
</dbReference>
<sequence>MELESKGSGTSALEVDTTHQKTPKSWVSFDSEAGDEQNHRRHSLHLDDGPEPEIEALDHKDLPPMPITPLPTVMLADPAKLNQLTVPQEESRKKSSKKVINTMPSMDEDPMVKNMQANGKLKVTIYPENSYCAWVIPPRYNPYNMPAILQAGGVQLPHDEFITAMELITNDYRFRCYSTLYGRVIAGWMAFSLIILLAVLLTAPGGGMPVFIFCILWCFTLFGGIIGCAIIRKQIRIGLRHCVQSANKILMKYGYLAGIEDRGQISCHKVVIQLVHHDATDCIKDVERLIRIEASGGAVVGGEGGPGLRPTTPDIKASAKDIEEKAKNLILKYSQGYVKETSLNRLGFPNKPQHGVSDFAPKHCKKQYCLCQYVEKKHFNRKPRKWYESVV</sequence>
<name>A0AA36CG79_9BILA</name>
<evidence type="ECO:0000313" key="4">
    <source>
        <dbReference type="Proteomes" id="UP001177023"/>
    </source>
</evidence>
<proteinExistence type="predicted"/>
<gene>
    <name evidence="3" type="ORF">MSPICULIGERA_LOCUS6958</name>
</gene>
<keyword evidence="2" id="KW-0472">Membrane</keyword>